<dbReference type="Proteomes" id="UP000235371">
    <property type="component" value="Unassembled WGS sequence"/>
</dbReference>
<keyword evidence="1" id="KW-0812">Transmembrane</keyword>
<proteinExistence type="predicted"/>
<evidence type="ECO:0000256" key="1">
    <source>
        <dbReference type="SAM" id="Phobius"/>
    </source>
</evidence>
<dbReference type="OrthoDB" id="531190at2759"/>
<name>A0A2J6TXC9_9HELO</name>
<gene>
    <name evidence="2" type="ORF">K444DRAFT_623776</name>
</gene>
<feature type="transmembrane region" description="Helical" evidence="1">
    <location>
        <begin position="6"/>
        <end position="31"/>
    </location>
</feature>
<sequence>MVDIVSIIIAVVSLIGSLVAAGFTGWISFYIDQVKRRSEAKALVHKYRDPLMLAAYDLQSRFWGLVQQNLLRYTEDENKKDLIYVYTAFLVGQYLSWTYILRRQAQFLRFSSDKTNTQLNQILDTVTNEFSLDRHKGEDPFMLWRGQQMAIGELMTVSAGEEGQLYCMGFAAFAVKYNSDPDFKKWFHPIETGITLLVEASAQGNSVANYRLRRLQHLLVDLVLLLDEDRIASGQNKQLKVDAAHSCSCDKCPGVIVTESPSVSPISKLPEP</sequence>
<accession>A0A2J6TXC9</accession>
<dbReference type="AlphaFoldDB" id="A0A2J6TXC9"/>
<reference evidence="2 3" key="1">
    <citation type="submission" date="2016-04" db="EMBL/GenBank/DDBJ databases">
        <title>A degradative enzymes factory behind the ericoid mycorrhizal symbiosis.</title>
        <authorList>
            <consortium name="DOE Joint Genome Institute"/>
            <person name="Martino E."/>
            <person name="Morin E."/>
            <person name="Grelet G."/>
            <person name="Kuo A."/>
            <person name="Kohler A."/>
            <person name="Daghino S."/>
            <person name="Barry K."/>
            <person name="Choi C."/>
            <person name="Cichocki N."/>
            <person name="Clum A."/>
            <person name="Copeland A."/>
            <person name="Hainaut M."/>
            <person name="Haridas S."/>
            <person name="Labutti K."/>
            <person name="Lindquist E."/>
            <person name="Lipzen A."/>
            <person name="Khouja H.-R."/>
            <person name="Murat C."/>
            <person name="Ohm R."/>
            <person name="Olson A."/>
            <person name="Spatafora J."/>
            <person name="Veneault-Fourrey C."/>
            <person name="Henrissat B."/>
            <person name="Grigoriev I."/>
            <person name="Martin F."/>
            <person name="Perotto S."/>
        </authorList>
    </citation>
    <scope>NUCLEOTIDE SEQUENCE [LARGE SCALE GENOMIC DNA]</scope>
    <source>
        <strain evidence="2 3">E</strain>
    </source>
</reference>
<keyword evidence="3" id="KW-1185">Reference proteome</keyword>
<evidence type="ECO:0000313" key="2">
    <source>
        <dbReference type="EMBL" id="PMD67631.1"/>
    </source>
</evidence>
<dbReference type="EMBL" id="KZ613740">
    <property type="protein sequence ID" value="PMD67631.1"/>
    <property type="molecule type" value="Genomic_DNA"/>
</dbReference>
<organism evidence="2 3">
    <name type="scientific">Hyaloscypha bicolor E</name>
    <dbReference type="NCBI Taxonomy" id="1095630"/>
    <lineage>
        <taxon>Eukaryota</taxon>
        <taxon>Fungi</taxon>
        <taxon>Dikarya</taxon>
        <taxon>Ascomycota</taxon>
        <taxon>Pezizomycotina</taxon>
        <taxon>Leotiomycetes</taxon>
        <taxon>Helotiales</taxon>
        <taxon>Hyaloscyphaceae</taxon>
        <taxon>Hyaloscypha</taxon>
        <taxon>Hyaloscypha bicolor</taxon>
    </lineage>
</organism>
<keyword evidence="1" id="KW-1133">Transmembrane helix</keyword>
<keyword evidence="1" id="KW-0472">Membrane</keyword>
<dbReference type="STRING" id="1095630.A0A2J6TXC9"/>
<protein>
    <submittedName>
        <fullName evidence="2">Uncharacterized protein</fullName>
    </submittedName>
</protein>
<dbReference type="RefSeq" id="XP_024744535.1">
    <property type="nucleotide sequence ID" value="XM_024882321.1"/>
</dbReference>
<dbReference type="InParanoid" id="A0A2J6TXC9"/>
<feature type="transmembrane region" description="Helical" evidence="1">
    <location>
        <begin position="82"/>
        <end position="101"/>
    </location>
</feature>
<evidence type="ECO:0000313" key="3">
    <source>
        <dbReference type="Proteomes" id="UP000235371"/>
    </source>
</evidence>
<dbReference type="GeneID" id="36590398"/>